<dbReference type="EMBL" id="CAJZBQ010000056">
    <property type="protein sequence ID" value="CAG9333364.1"/>
    <property type="molecule type" value="Genomic_DNA"/>
</dbReference>
<accession>A0AAU9K4D2</accession>
<evidence type="ECO:0000256" key="1">
    <source>
        <dbReference type="ARBA" id="ARBA00022723"/>
    </source>
</evidence>
<reference evidence="7" key="1">
    <citation type="submission" date="2021-09" db="EMBL/GenBank/DDBJ databases">
        <authorList>
            <consortium name="AG Swart"/>
            <person name="Singh M."/>
            <person name="Singh A."/>
            <person name="Seah K."/>
            <person name="Emmerich C."/>
        </authorList>
    </citation>
    <scope>NUCLEOTIDE SEQUENCE</scope>
    <source>
        <strain evidence="7">ATCC30299</strain>
    </source>
</reference>
<proteinExistence type="predicted"/>
<dbReference type="InterPro" id="IPR013783">
    <property type="entry name" value="Ig-like_fold"/>
</dbReference>
<dbReference type="PROSITE" id="PS50135">
    <property type="entry name" value="ZF_ZZ_2"/>
    <property type="match status" value="1"/>
</dbReference>
<keyword evidence="8" id="KW-1185">Reference proteome</keyword>
<evidence type="ECO:0008006" key="9">
    <source>
        <dbReference type="Google" id="ProtNLM"/>
    </source>
</evidence>
<dbReference type="SUPFAM" id="SSF54277">
    <property type="entry name" value="CAD &amp; PB1 domains"/>
    <property type="match status" value="1"/>
</dbReference>
<evidence type="ECO:0000313" key="8">
    <source>
        <dbReference type="Proteomes" id="UP001162131"/>
    </source>
</evidence>
<dbReference type="Pfam" id="PF00569">
    <property type="entry name" value="ZZ"/>
    <property type="match status" value="1"/>
</dbReference>
<dbReference type="Pfam" id="PF16158">
    <property type="entry name" value="N_BRCA1_IG"/>
    <property type="match status" value="1"/>
</dbReference>
<dbReference type="SMART" id="SM00291">
    <property type="entry name" value="ZnF_ZZ"/>
    <property type="match status" value="1"/>
</dbReference>
<keyword evidence="3" id="KW-0862">Zinc</keyword>
<name>A0AAU9K4D2_9CILI</name>
<evidence type="ECO:0000259" key="5">
    <source>
        <dbReference type="PROSITE" id="PS50135"/>
    </source>
</evidence>
<dbReference type="GO" id="GO:0008270">
    <property type="term" value="F:zinc ion binding"/>
    <property type="evidence" value="ECO:0007669"/>
    <property type="project" value="UniProtKB-KW"/>
</dbReference>
<dbReference type="CDD" id="cd05992">
    <property type="entry name" value="PB1"/>
    <property type="match status" value="1"/>
</dbReference>
<dbReference type="Gene3D" id="2.60.40.10">
    <property type="entry name" value="Immunoglobulins"/>
    <property type="match status" value="1"/>
</dbReference>
<dbReference type="InterPro" id="IPR000433">
    <property type="entry name" value="Znf_ZZ"/>
</dbReference>
<dbReference type="SUPFAM" id="SSF57850">
    <property type="entry name" value="RING/U-box"/>
    <property type="match status" value="1"/>
</dbReference>
<gene>
    <name evidence="7" type="ORF">BSTOLATCC_MIC58177</name>
</gene>
<dbReference type="InterPro" id="IPR000270">
    <property type="entry name" value="PB1_dom"/>
</dbReference>
<dbReference type="InterPro" id="IPR053793">
    <property type="entry name" value="PB1-like"/>
</dbReference>
<protein>
    <recommendedName>
        <fullName evidence="9">ZZ-type domain-containing protein</fullName>
    </recommendedName>
</protein>
<comment type="caution">
    <text evidence="7">The sequence shown here is derived from an EMBL/GenBank/DDBJ whole genome shotgun (WGS) entry which is preliminary data.</text>
</comment>
<dbReference type="InterPro" id="IPR032350">
    <property type="entry name" value="Nbr1_FW"/>
</dbReference>
<sequence length="416" mass="46088">MNGIRFHIGSEKIQIVECPNTFSALCCLVEQNVPHYQISQITYEDTDGDFIAIKNDDDLVEAIKIGKKINGVLLIHLKGTILTQSFMTQSTKGKTLSDVEIIEEECQDSQTSQSSCEIDFLFPCYACDGKFEKCSLCSGSGLVDASRDPKLKQILQSEIENYFPRVKQSAENNKSEIVQERVTCDSCGVSPIIGHRYKCSVCQNFDFCSKCEASVDHEHSFIKIRAQYQAPKSIFCAIDEQEPKPKPKAGLKCFKKQCTQDTRLLCSFVKNISGSDSDEVIAGTNYTKTWRLRNDGKNSWPAGCTLVCIKGNAIEGATPLPPLKPNEEADITVTFTAPTEEGRYTSFWRAADPAGTKFGQRVWSTILVIKPKDQLGEKTQALIEMFNNPELVKLALQKAGGDLMKATEALLNGSVL</sequence>
<dbReference type="Proteomes" id="UP001162131">
    <property type="component" value="Unassembled WGS sequence"/>
</dbReference>
<evidence type="ECO:0000256" key="4">
    <source>
        <dbReference type="PROSITE-ProRule" id="PRU00228"/>
    </source>
</evidence>
<dbReference type="Pfam" id="PF00564">
    <property type="entry name" value="PB1"/>
    <property type="match status" value="1"/>
</dbReference>
<evidence type="ECO:0000256" key="2">
    <source>
        <dbReference type="ARBA" id="ARBA00022771"/>
    </source>
</evidence>
<feature type="domain" description="PB1" evidence="6">
    <location>
        <begin position="1"/>
        <end position="80"/>
    </location>
</feature>
<dbReference type="PROSITE" id="PS01357">
    <property type="entry name" value="ZF_ZZ_1"/>
    <property type="match status" value="1"/>
</dbReference>
<dbReference type="InterPro" id="IPR043145">
    <property type="entry name" value="Znf_ZZ_sf"/>
</dbReference>
<organism evidence="7 8">
    <name type="scientific">Blepharisma stoltei</name>
    <dbReference type="NCBI Taxonomy" id="1481888"/>
    <lineage>
        <taxon>Eukaryota</taxon>
        <taxon>Sar</taxon>
        <taxon>Alveolata</taxon>
        <taxon>Ciliophora</taxon>
        <taxon>Postciliodesmatophora</taxon>
        <taxon>Heterotrichea</taxon>
        <taxon>Heterotrichida</taxon>
        <taxon>Blepharismidae</taxon>
        <taxon>Blepharisma</taxon>
    </lineage>
</organism>
<dbReference type="CDD" id="cd02340">
    <property type="entry name" value="ZZ_NBR1_like"/>
    <property type="match status" value="1"/>
</dbReference>
<dbReference type="CDD" id="cd14947">
    <property type="entry name" value="NBR1_like"/>
    <property type="match status" value="1"/>
</dbReference>
<evidence type="ECO:0000256" key="3">
    <source>
        <dbReference type="ARBA" id="ARBA00022833"/>
    </source>
</evidence>
<evidence type="ECO:0000259" key="6">
    <source>
        <dbReference type="PROSITE" id="PS51745"/>
    </source>
</evidence>
<dbReference type="CDD" id="cd14279">
    <property type="entry name" value="CUE"/>
    <property type="match status" value="1"/>
</dbReference>
<evidence type="ECO:0000313" key="7">
    <source>
        <dbReference type="EMBL" id="CAG9333364.1"/>
    </source>
</evidence>
<dbReference type="PROSITE" id="PS51745">
    <property type="entry name" value="PB1"/>
    <property type="match status" value="1"/>
</dbReference>
<dbReference type="AlphaFoldDB" id="A0AAU9K4D2"/>
<dbReference type="PANTHER" id="PTHR20930">
    <property type="entry name" value="OVARIAN CARCINOMA ANTIGEN CA125-RELATED"/>
    <property type="match status" value="1"/>
</dbReference>
<feature type="domain" description="ZZ-type" evidence="5">
    <location>
        <begin position="179"/>
        <end position="229"/>
    </location>
</feature>
<dbReference type="Gene3D" id="3.30.60.90">
    <property type="match status" value="1"/>
</dbReference>
<dbReference type="Gene3D" id="3.10.20.90">
    <property type="entry name" value="Phosphatidylinositol 3-kinase Catalytic Subunit, Chain A, domain 1"/>
    <property type="match status" value="1"/>
</dbReference>
<keyword evidence="2 4" id="KW-0863">Zinc-finger</keyword>
<dbReference type="PANTHER" id="PTHR20930:SF0">
    <property type="entry name" value="PROTEIN ILRUN"/>
    <property type="match status" value="1"/>
</dbReference>
<keyword evidence="1" id="KW-0479">Metal-binding</keyword>